<keyword evidence="4" id="KW-1185">Reference proteome</keyword>
<feature type="signal peptide" evidence="1">
    <location>
        <begin position="1"/>
        <end position="21"/>
    </location>
</feature>
<proteinExistence type="predicted"/>
<comment type="caution">
    <text evidence="3">The sequence shown here is derived from an EMBL/GenBank/DDBJ whole genome shotgun (WGS) entry which is preliminary data.</text>
</comment>
<accession>A0A6A4CEB3</accession>
<feature type="chain" id="PRO_5036167299" description="Secreted protein" evidence="1">
    <location>
        <begin position="22"/>
        <end position="169"/>
    </location>
</feature>
<name>A0A6A4CEB3_9STRA</name>
<organism evidence="3 4">
    <name type="scientific">Phytophthora rubi</name>
    <dbReference type="NCBI Taxonomy" id="129364"/>
    <lineage>
        <taxon>Eukaryota</taxon>
        <taxon>Sar</taxon>
        <taxon>Stramenopiles</taxon>
        <taxon>Oomycota</taxon>
        <taxon>Peronosporomycetes</taxon>
        <taxon>Peronosporales</taxon>
        <taxon>Peronosporaceae</taxon>
        <taxon>Phytophthora</taxon>
    </lineage>
</organism>
<evidence type="ECO:0000313" key="5">
    <source>
        <dbReference type="Proteomes" id="UP000435112"/>
    </source>
</evidence>
<evidence type="ECO:0000313" key="4">
    <source>
        <dbReference type="Proteomes" id="UP000434957"/>
    </source>
</evidence>
<evidence type="ECO:0008006" key="6">
    <source>
        <dbReference type="Google" id="ProtNLM"/>
    </source>
</evidence>
<dbReference type="OrthoDB" id="10351957at2759"/>
<dbReference type="EMBL" id="QXFT01003312">
    <property type="protein sequence ID" value="KAE9287089.1"/>
    <property type="molecule type" value="Genomic_DNA"/>
</dbReference>
<evidence type="ECO:0000313" key="2">
    <source>
        <dbReference type="EMBL" id="KAE9002034.1"/>
    </source>
</evidence>
<keyword evidence="1" id="KW-0732">Signal</keyword>
<dbReference type="Proteomes" id="UP000435112">
    <property type="component" value="Unassembled WGS sequence"/>
</dbReference>
<evidence type="ECO:0000313" key="3">
    <source>
        <dbReference type="EMBL" id="KAE9287089.1"/>
    </source>
</evidence>
<dbReference type="EMBL" id="QXFU01001457">
    <property type="protein sequence ID" value="KAE9002034.1"/>
    <property type="molecule type" value="Genomic_DNA"/>
</dbReference>
<protein>
    <recommendedName>
        <fullName evidence="6">Secreted protein</fullName>
    </recommendedName>
</protein>
<reference evidence="3 4" key="1">
    <citation type="submission" date="2018-08" db="EMBL/GenBank/DDBJ databases">
        <title>Genomic investigation of the strawberry pathogen Phytophthora fragariae indicates pathogenicity is determined by transcriptional variation in three key races.</title>
        <authorList>
            <person name="Adams T.M."/>
            <person name="Armitage A.D."/>
            <person name="Sobczyk M.K."/>
            <person name="Bates H.J."/>
            <person name="Dunwell J.M."/>
            <person name="Nellist C.F."/>
            <person name="Harrison R.J."/>
        </authorList>
    </citation>
    <scope>NUCLEOTIDE SEQUENCE [LARGE SCALE GENOMIC DNA]</scope>
    <source>
        <strain evidence="2 5">SCRP324</strain>
        <strain evidence="3 4">SCRP333</strain>
    </source>
</reference>
<evidence type="ECO:0000256" key="1">
    <source>
        <dbReference type="SAM" id="SignalP"/>
    </source>
</evidence>
<dbReference type="Proteomes" id="UP000434957">
    <property type="component" value="Unassembled WGS sequence"/>
</dbReference>
<sequence>MWCKSTVAVFSLCSRSTGVCAAFPELYDGKKPASIRRGVALLPGCGRDLRSYVLGCSASFAVVFASRRLAWLARECESECHFNFKVALRICTDSRHLDSKWPAGCTGTVRTRSVPHTLVHDFLKNLFIGYFQIQRHEICTKIAHGNLSNSSQKSSFVGLLNALTSTSPD</sequence>
<gene>
    <name evidence="2" type="ORF">PR002_g17747</name>
    <name evidence="3" type="ORF">PR003_g26137</name>
</gene>
<dbReference type="AlphaFoldDB" id="A0A6A4CEB3"/>